<dbReference type="VEuPathDB" id="GiardiaDB:SS50377_24490"/>
<dbReference type="AlphaFoldDB" id="V6LMV8"/>
<dbReference type="Proteomes" id="UP000018208">
    <property type="component" value="Unassembled WGS sequence"/>
</dbReference>
<gene>
    <name evidence="1" type="ORF">SS50377_13944</name>
    <name evidence="2" type="ORF">SS50377_24490</name>
</gene>
<evidence type="ECO:0000313" key="3">
    <source>
        <dbReference type="Proteomes" id="UP000018208"/>
    </source>
</evidence>
<proteinExistence type="predicted"/>
<evidence type="ECO:0000313" key="1">
    <source>
        <dbReference type="EMBL" id="EST45965.1"/>
    </source>
</evidence>
<name>V6LMV8_9EUKA</name>
<dbReference type="EMBL" id="AUWU02000004">
    <property type="protein sequence ID" value="KAH0574532.1"/>
    <property type="molecule type" value="Genomic_DNA"/>
</dbReference>
<sequence length="191" mass="22291">MFGYFSSKITDFLKSNSSTDTPESFLQLNIKQLETLSKLTTIPCNQLHSYFIAYYAQEITPSISKVILELKYDLLKQIQLNDCLLHINQLSQKQIKDFIKLSSTQFKVFTEAPKFLQIFIKSAIQCIRNFSIIDFLTSERTLAQQHIFTENKTYREEFISLVYGLIEQIEVGEEEFCMEEEDMCFAIANEI</sequence>
<reference evidence="2" key="2">
    <citation type="submission" date="2020-12" db="EMBL/GenBank/DDBJ databases">
        <title>New Spironucleus salmonicida genome in near-complete chromosomes.</title>
        <authorList>
            <person name="Xu F."/>
            <person name="Kurt Z."/>
            <person name="Jimenez-Gonzalez A."/>
            <person name="Astvaldsson A."/>
            <person name="Andersson J.O."/>
            <person name="Svard S.G."/>
        </authorList>
    </citation>
    <scope>NUCLEOTIDE SEQUENCE</scope>
    <source>
        <strain evidence="2">ATCC 50377</strain>
    </source>
</reference>
<accession>V6LMV8</accession>
<reference evidence="1 2" key="1">
    <citation type="journal article" date="2014" name="PLoS Genet.">
        <title>The Genome of Spironucleus salmonicida Highlights a Fish Pathogen Adapted to Fluctuating Environments.</title>
        <authorList>
            <person name="Xu F."/>
            <person name="Jerlstrom-Hultqvist J."/>
            <person name="Einarsson E."/>
            <person name="Astvaldsson A."/>
            <person name="Svard S.G."/>
            <person name="Andersson J.O."/>
        </authorList>
    </citation>
    <scope>NUCLEOTIDE SEQUENCE</scope>
    <source>
        <strain evidence="2">ATCC 50377</strain>
    </source>
</reference>
<dbReference type="EMBL" id="KI546085">
    <property type="protein sequence ID" value="EST45965.1"/>
    <property type="molecule type" value="Genomic_DNA"/>
</dbReference>
<evidence type="ECO:0000313" key="2">
    <source>
        <dbReference type="EMBL" id="KAH0574532.1"/>
    </source>
</evidence>
<organism evidence="1">
    <name type="scientific">Spironucleus salmonicida</name>
    <dbReference type="NCBI Taxonomy" id="348837"/>
    <lineage>
        <taxon>Eukaryota</taxon>
        <taxon>Metamonada</taxon>
        <taxon>Diplomonadida</taxon>
        <taxon>Hexamitidae</taxon>
        <taxon>Hexamitinae</taxon>
        <taxon>Spironucleus</taxon>
    </lineage>
</organism>
<protein>
    <submittedName>
        <fullName evidence="1">Uncharacterized protein</fullName>
    </submittedName>
</protein>
<keyword evidence="3" id="KW-1185">Reference proteome</keyword>